<dbReference type="Gene3D" id="3.90.1340.10">
    <property type="entry name" value="Phage tail collar domain"/>
    <property type="match status" value="1"/>
</dbReference>
<comment type="caution">
    <text evidence="2">The sequence shown here is derived from an EMBL/GenBank/DDBJ whole genome shotgun (WGS) entry which is preliminary data.</text>
</comment>
<dbReference type="InterPro" id="IPR011083">
    <property type="entry name" value="Phage_tail_collar_dom"/>
</dbReference>
<evidence type="ECO:0000313" key="2">
    <source>
        <dbReference type="EMBL" id="MBC3908023.1"/>
    </source>
</evidence>
<keyword evidence="3" id="KW-1185">Reference proteome</keyword>
<organism evidence="2 3">
    <name type="scientific">Undibacterium umbellatum</name>
    <dbReference type="NCBI Taxonomy" id="2762300"/>
    <lineage>
        <taxon>Bacteria</taxon>
        <taxon>Pseudomonadati</taxon>
        <taxon>Pseudomonadota</taxon>
        <taxon>Betaproteobacteria</taxon>
        <taxon>Burkholderiales</taxon>
        <taxon>Oxalobacteraceae</taxon>
        <taxon>Undibacterium</taxon>
    </lineage>
</organism>
<dbReference type="InterPro" id="IPR037053">
    <property type="entry name" value="Phage_tail_collar_dom_sf"/>
</dbReference>
<dbReference type="EMBL" id="JACOFX010000004">
    <property type="protein sequence ID" value="MBC3908023.1"/>
    <property type="molecule type" value="Genomic_DNA"/>
</dbReference>
<sequence>MRTLNMNNPLFRPPGFGQPGFGSTPIGTIVPYSGYLDTSNEHMSTALEARGWMLCDGRTLSAARYPELFAVLGYSFGGKDDLFHLPDHRFTASPETDDGIRPAIDETKVNVRKSMHMIIMCTYRKIPFTS</sequence>
<reference evidence="2 3" key="1">
    <citation type="submission" date="2020-08" db="EMBL/GenBank/DDBJ databases">
        <title>Novel species isolated from subtropical streams in China.</title>
        <authorList>
            <person name="Lu H."/>
        </authorList>
    </citation>
    <scope>NUCLEOTIDE SEQUENCE [LARGE SCALE GENOMIC DNA]</scope>
    <source>
        <strain evidence="2 3">NL8W</strain>
    </source>
</reference>
<dbReference type="Pfam" id="PF07484">
    <property type="entry name" value="Collar"/>
    <property type="match status" value="1"/>
</dbReference>
<dbReference type="SUPFAM" id="SSF88874">
    <property type="entry name" value="Receptor-binding domain of short tail fibre protein gp12"/>
    <property type="match status" value="1"/>
</dbReference>
<evidence type="ECO:0000259" key="1">
    <source>
        <dbReference type="Pfam" id="PF07484"/>
    </source>
</evidence>
<feature type="domain" description="Phage tail collar" evidence="1">
    <location>
        <begin position="45"/>
        <end position="89"/>
    </location>
</feature>
<accession>A0ABR6Z8C3</accession>
<dbReference type="Proteomes" id="UP000646911">
    <property type="component" value="Unassembled WGS sequence"/>
</dbReference>
<protein>
    <submittedName>
        <fullName evidence="2">Tail fiber protein</fullName>
    </submittedName>
</protein>
<gene>
    <name evidence="2" type="ORF">H8L47_10630</name>
</gene>
<evidence type="ECO:0000313" key="3">
    <source>
        <dbReference type="Proteomes" id="UP000646911"/>
    </source>
</evidence>
<proteinExistence type="predicted"/>
<name>A0ABR6Z8C3_9BURK</name>